<feature type="region of interest" description="Disordered" evidence="2">
    <location>
        <begin position="1"/>
        <end position="27"/>
    </location>
</feature>
<dbReference type="HOGENOM" id="CLU_235195_0_0_1"/>
<feature type="region of interest" description="Disordered" evidence="2">
    <location>
        <begin position="1890"/>
        <end position="1931"/>
    </location>
</feature>
<feature type="compositionally biased region" description="Basic and acidic residues" evidence="2">
    <location>
        <begin position="1079"/>
        <end position="1101"/>
    </location>
</feature>
<evidence type="ECO:0000313" key="6">
    <source>
        <dbReference type="Proteomes" id="UP000009046"/>
    </source>
</evidence>
<dbReference type="InterPro" id="IPR051017">
    <property type="entry name" value="Aldolase-II_Adducin_sf"/>
</dbReference>
<feature type="compositionally biased region" description="Basic and acidic residues" evidence="2">
    <location>
        <begin position="1251"/>
        <end position="1279"/>
    </location>
</feature>
<dbReference type="GO" id="GO:0051015">
    <property type="term" value="F:actin filament binding"/>
    <property type="evidence" value="ECO:0007669"/>
    <property type="project" value="TreeGrafter"/>
</dbReference>
<dbReference type="VEuPathDB" id="VectorBase:PHUM335260"/>
<feature type="region of interest" description="Disordered" evidence="2">
    <location>
        <begin position="1153"/>
        <end position="1196"/>
    </location>
</feature>
<dbReference type="RefSeq" id="XP_002427679.1">
    <property type="nucleotide sequence ID" value="XM_002427634.1"/>
</dbReference>
<dbReference type="GO" id="GO:0014069">
    <property type="term" value="C:postsynaptic density"/>
    <property type="evidence" value="ECO:0007669"/>
    <property type="project" value="TreeGrafter"/>
</dbReference>
<feature type="compositionally biased region" description="Basic and acidic residues" evidence="2">
    <location>
        <begin position="661"/>
        <end position="680"/>
    </location>
</feature>
<dbReference type="SMART" id="SM01007">
    <property type="entry name" value="Aldolase_II"/>
    <property type="match status" value="1"/>
</dbReference>
<dbReference type="Proteomes" id="UP000009046">
    <property type="component" value="Unassembled WGS sequence"/>
</dbReference>
<protein>
    <recommendedName>
        <fullName evidence="3">Class II aldolase/adducin N-terminal domain-containing protein</fullName>
    </recommendedName>
</protein>
<evidence type="ECO:0000259" key="3">
    <source>
        <dbReference type="SMART" id="SM01007"/>
    </source>
</evidence>
<dbReference type="EMBL" id="AAZO01003903">
    <property type="status" value="NOT_ANNOTATED_CDS"/>
    <property type="molecule type" value="Genomic_DNA"/>
</dbReference>
<accession>E0VNI5</accession>
<dbReference type="EnsemblMetazoa" id="PHUM335260-RA">
    <property type="protein sequence ID" value="PHUM335260-PA"/>
    <property type="gene ID" value="PHUM335260"/>
</dbReference>
<reference evidence="5" key="3">
    <citation type="submission" date="2021-02" db="UniProtKB">
        <authorList>
            <consortium name="EnsemblMetazoa"/>
        </authorList>
    </citation>
    <scope>IDENTIFICATION</scope>
    <source>
        <strain evidence="5">USDA</strain>
    </source>
</reference>
<feature type="region of interest" description="Disordered" evidence="2">
    <location>
        <begin position="693"/>
        <end position="712"/>
    </location>
</feature>
<dbReference type="FunFam" id="3.40.225.10:FF:000011">
    <property type="entry name" value="Uncharacterized protein, isoform B"/>
    <property type="match status" value="1"/>
</dbReference>
<sequence>MADTEKSEQPQTNGLENGLDDDERMKLRPADIDADVKEMERRKRVEMIMGSKLFREELERIIELQLKDGNGPAGLLQQISDMMGIQSGKLHTTHMFRGSNCVTPINDIRGVESMGYEKGEKNLRCKLASVFRLMDLYGWSQGINNQITARLNQDEEHFLVNPHGMLFNEITASSLVKVDMQGNIVEPGTTNFNVNTQGFLLHSAIHASRPDVKCVIHIKTPSVLAVSSLKCGLLPLCQEALVIGEVSQHPFLSGIFEPEEREKIIRNLGPSNKVLLLHNHGAVCCGGTVEEAFYNVYNTVLACETQIKLMPIGIENLVLVNDETRKQVYDAAHRNPDTGTSGDKKPKQFRIGEIEFEALIRMLDNAGFRTGYIYRHPLVKGELPKPKNDVEVPPAVSSLGYLIEQEELYKQGNWKKYVDGRNRLDRTKWLNSPNVYQKVEILETGTSDPKKITKWVAESSPTHSSTPVKIDSALQFVPKGTNPKEFKKLQQQIKENRRADKITSGPQSHILEGVSWEEAKKLQDANITQTGDQVILVGAASKGIIQRNYQHNALVYKTPYAKNPFDSMSDKEIEDYKQLVERKQRGDTDYEESQSESEAISSSRQDPLRPVKSPLLSPHSATSETEEDTRDEPRVLRIETKTAPRPIQAEVVLSDAESDSTDARVERSHSARYPKAEKPESVNLMNSFRKSWSLKREKDKSKDHNYPDGMTEPRNLHTSYTFKEPEYNRSGSLQYCIARIKQLTCKPVIVDIREKSLRPMLKFASDPCNLDRISGDENFYDTINDASLNQSKIHNGSSLSCNNIASDLKERLNKRKKLIHSAKMKFLGMEHEMEHDSLCVEKNSFINEKSSSSPICALISEIRETINEIVSPERSKFTQVPVYNGLDSLRWIERPKFEPKGRKKLAESEGKDSKIEKVSSCVSLYKVSKQNDSLFVESLSDFKKDFQMLENFSDVEGPPEEGVNIYNGDKSEVEAEKLTKFECADDAPKDKENIIKSILNEILKKVSVSEDDEATYTVTDDSLLPTYSYIETTETEWYYSKTIMELENSQTVLEIKETEQQMDGQIMRHTDTGIDTDFTSEKENVEKSDESGDNKATEEKNSNVAEEPETEAVLGECSILNKSSETDSSFLKSSSGQTSNDVDTSFAFKTETDYSEKINGKTKSPKKNSPEEENVKESNSLMQLNESIRTTNEDAKTEDLDGIDKFKKLEINQCRLPDIPESPEFTNIDTEDAPVTSSSKNTSPEVINENHFIEEKIIGKHDENEGDFAEKTDIKSKEKPGKKKRKKNKKSSTKITVKKEFKENDAEKPVVSEIKLTIKNSKDYQSEKYEVKIQDVTNTSEELSSSMGEHESFDVSDNGNAGNCDCEAQQNLEELQGEVSTTIEKLQTIEDYFENELMKHSNGGEKPSPDDEFTIVYNYGEFEDVANESKGVLKKLNSEKSEMEIFSPESYWEIINGAFRYLPLSGISISDYGDCNVEFSHSDVSTTYANDLFENVSIFEEHLLSASSPIRDAEYENSEENVFSHGKYCNDLQVEHHHRVLENVFYLPNEITNIPSNWSFECFIQNGIFRNDKNVMELENKMGIKNENVLTIMNFTKPEILNKMVCVPSMSVVDDVGIKISFPVNFPIVLHGDELQNLNSMTTRENTFEEYINKIFHRLIFPLKAITWYDTSVEVLEGVDGRKNTGGENCQRSESLVDLIEGVIRDIINKVPLKKLEDYRITDASSNVEDPSMDTISEFDNIISCTNSIIMEIIDSMESQAEESGCESFADEECDGFEKETKGNSSTKMSTSKISNPVFKVVIATPSKKEIFINYSNDSSSTFDLSSDFDFSGSYIKTDDVNEDFENFSSDNSGFFSADSSADVNSLNSSYGSLVDPGQIPPGKDQFFYVGGHDTGDAKKSPKSLSVIQELDEGGEEESTSSDVVSSMATT</sequence>
<dbReference type="PANTHER" id="PTHR10672">
    <property type="entry name" value="ADDUCIN"/>
    <property type="match status" value="1"/>
</dbReference>
<feature type="region of interest" description="Disordered" evidence="2">
    <location>
        <begin position="1059"/>
        <end position="1113"/>
    </location>
</feature>
<feature type="compositionally biased region" description="Low complexity" evidence="2">
    <location>
        <begin position="1921"/>
        <end position="1931"/>
    </location>
</feature>
<feature type="compositionally biased region" description="Acidic residues" evidence="2">
    <location>
        <begin position="1910"/>
        <end position="1920"/>
    </location>
</feature>
<dbReference type="OrthoDB" id="3238794at2759"/>
<dbReference type="EMBL" id="DS235339">
    <property type="protein sequence ID" value="EEB14941.1"/>
    <property type="molecule type" value="Genomic_DNA"/>
</dbReference>
<dbReference type="GeneID" id="8231762"/>
<feature type="compositionally biased region" description="Polar residues" evidence="2">
    <location>
        <begin position="1177"/>
        <end position="1190"/>
    </location>
</feature>
<evidence type="ECO:0000313" key="4">
    <source>
        <dbReference type="EMBL" id="EEB14941.1"/>
    </source>
</evidence>
<evidence type="ECO:0000256" key="2">
    <source>
        <dbReference type="SAM" id="MobiDB-lite"/>
    </source>
</evidence>
<feature type="region of interest" description="Disordered" evidence="2">
    <location>
        <begin position="1215"/>
        <end position="1295"/>
    </location>
</feature>
<evidence type="ECO:0000256" key="1">
    <source>
        <dbReference type="ARBA" id="ARBA00006274"/>
    </source>
</evidence>
<dbReference type="STRING" id="121224.E0VNI5"/>
<keyword evidence="6" id="KW-1185">Reference proteome</keyword>
<dbReference type="InParanoid" id="E0VNI5"/>
<dbReference type="Pfam" id="PF00596">
    <property type="entry name" value="Aldolase_II"/>
    <property type="match status" value="1"/>
</dbReference>
<proteinExistence type="inferred from homology"/>
<dbReference type="eggNOG" id="KOG3699">
    <property type="taxonomic scope" value="Eukaryota"/>
</dbReference>
<dbReference type="NCBIfam" id="NF005451">
    <property type="entry name" value="PRK07044.1"/>
    <property type="match status" value="1"/>
</dbReference>
<dbReference type="Gene3D" id="3.40.225.10">
    <property type="entry name" value="Class II aldolase/adducin N-terminal domain"/>
    <property type="match status" value="1"/>
</dbReference>
<feature type="compositionally biased region" description="Basic and acidic residues" evidence="2">
    <location>
        <begin position="694"/>
        <end position="706"/>
    </location>
</feature>
<feature type="compositionally biased region" description="Basic and acidic residues" evidence="2">
    <location>
        <begin position="631"/>
        <end position="642"/>
    </location>
</feature>
<reference evidence="4" key="2">
    <citation type="submission" date="2007-04" db="EMBL/GenBank/DDBJ databases">
        <title>The genome of the human body louse.</title>
        <authorList>
            <consortium name="The Human Body Louse Genome Consortium"/>
            <person name="Kirkness E."/>
            <person name="Walenz B."/>
            <person name="Hass B."/>
            <person name="Bruggner R."/>
            <person name="Strausberg R."/>
        </authorList>
    </citation>
    <scope>NUCLEOTIDE SEQUENCE</scope>
    <source>
        <strain evidence="4">USDA</strain>
    </source>
</reference>
<evidence type="ECO:0000313" key="5">
    <source>
        <dbReference type="EnsemblMetazoa" id="PHUM335260-PA"/>
    </source>
</evidence>
<feature type="compositionally biased region" description="Polar residues" evidence="2">
    <location>
        <begin position="1235"/>
        <end position="1245"/>
    </location>
</feature>
<feature type="region of interest" description="Disordered" evidence="2">
    <location>
        <begin position="582"/>
        <end position="684"/>
    </location>
</feature>
<dbReference type="GO" id="GO:0005886">
    <property type="term" value="C:plasma membrane"/>
    <property type="evidence" value="ECO:0007669"/>
    <property type="project" value="UniProtKB-SubCell"/>
</dbReference>
<name>E0VNI5_PEDHC</name>
<comment type="similarity">
    <text evidence="1">Belongs to the aldolase class II family. Adducin subfamily.</text>
</comment>
<dbReference type="GO" id="GO:0005856">
    <property type="term" value="C:cytoskeleton"/>
    <property type="evidence" value="ECO:0007669"/>
    <property type="project" value="TreeGrafter"/>
</dbReference>
<dbReference type="CTD" id="8231762"/>
<dbReference type="InterPro" id="IPR036409">
    <property type="entry name" value="Aldolase_II/adducin_N_sf"/>
</dbReference>
<organism>
    <name type="scientific">Pediculus humanus subsp. corporis</name>
    <name type="common">Body louse</name>
    <dbReference type="NCBI Taxonomy" id="121224"/>
    <lineage>
        <taxon>Eukaryota</taxon>
        <taxon>Metazoa</taxon>
        <taxon>Ecdysozoa</taxon>
        <taxon>Arthropoda</taxon>
        <taxon>Hexapoda</taxon>
        <taxon>Insecta</taxon>
        <taxon>Pterygota</taxon>
        <taxon>Neoptera</taxon>
        <taxon>Paraneoptera</taxon>
        <taxon>Psocodea</taxon>
        <taxon>Troctomorpha</taxon>
        <taxon>Phthiraptera</taxon>
        <taxon>Anoplura</taxon>
        <taxon>Pediculidae</taxon>
        <taxon>Pediculus</taxon>
    </lineage>
</organism>
<feature type="compositionally biased region" description="Basic residues" evidence="2">
    <location>
        <begin position="1280"/>
        <end position="1292"/>
    </location>
</feature>
<dbReference type="InterPro" id="IPR001303">
    <property type="entry name" value="Aldolase_II/adducin_N"/>
</dbReference>
<dbReference type="SUPFAM" id="SSF53639">
    <property type="entry name" value="AraD/HMP-PK domain-like"/>
    <property type="match status" value="1"/>
</dbReference>
<feature type="domain" description="Class II aldolase/adducin N-terminal" evidence="3">
    <location>
        <begin position="125"/>
        <end position="307"/>
    </location>
</feature>
<gene>
    <name evidence="5" type="primary">8231762</name>
    <name evidence="4" type="ORF">Phum_PHUM335260</name>
</gene>
<dbReference type="KEGG" id="phu:Phum_PHUM335260"/>
<reference evidence="4" key="1">
    <citation type="submission" date="2007-04" db="EMBL/GenBank/DDBJ databases">
        <title>Annotation of Pediculus humanus corporis strain USDA.</title>
        <authorList>
            <person name="Kirkness E."/>
            <person name="Hannick L."/>
            <person name="Hass B."/>
            <person name="Bruggner R."/>
            <person name="Lawson D."/>
            <person name="Bidwell S."/>
            <person name="Joardar V."/>
            <person name="Caler E."/>
            <person name="Walenz B."/>
            <person name="Inman J."/>
            <person name="Schobel S."/>
            <person name="Galinsky K."/>
            <person name="Amedeo P."/>
            <person name="Strausberg R."/>
        </authorList>
    </citation>
    <scope>NUCLEOTIDE SEQUENCE</scope>
    <source>
        <strain evidence="4">USDA</strain>
    </source>
</reference>
<dbReference type="PANTHER" id="PTHR10672:SF3">
    <property type="entry name" value="PROTEIN HU-LI TAI SHAO"/>
    <property type="match status" value="1"/>
</dbReference>